<feature type="region of interest" description="Disordered" evidence="1">
    <location>
        <begin position="73"/>
        <end position="95"/>
    </location>
</feature>
<dbReference type="VEuPathDB" id="FungiDB:MMYC01_210349"/>
<proteinExistence type="predicted"/>
<dbReference type="STRING" id="100816.A0A175VR78"/>
<dbReference type="OrthoDB" id="4580334at2759"/>
<gene>
    <name evidence="3" type="ORF">MMYC01_210349</name>
</gene>
<comment type="caution">
    <text evidence="3">The sequence shown here is derived from an EMBL/GenBank/DDBJ whole genome shotgun (WGS) entry which is preliminary data.</text>
</comment>
<evidence type="ECO:0000256" key="1">
    <source>
        <dbReference type="SAM" id="MobiDB-lite"/>
    </source>
</evidence>
<accession>A0A175VR78</accession>
<evidence type="ECO:0000313" key="3">
    <source>
        <dbReference type="EMBL" id="KXX73671.1"/>
    </source>
</evidence>
<feature type="compositionally biased region" description="Acidic residues" evidence="1">
    <location>
        <begin position="481"/>
        <end position="500"/>
    </location>
</feature>
<dbReference type="InterPro" id="IPR025676">
    <property type="entry name" value="Clr5_dom"/>
</dbReference>
<dbReference type="AlphaFoldDB" id="A0A175VR78"/>
<sequence>MNEFLFPSRHNMSETKFVTPRPNSRRIPAEVWQRYKEEIIQTYMEHTLEHVKKQMEKNYDFNATKRQHCVYNARPPSTSTTQAPPAQEPGHPYPRLNLGEEKVRQRLLAEILLAFGDANGAFVINDALYERGRWHNIFDLVRAAKGKQQAGRAIEIMSETAGMWGRLDDTAWSTFFSKILRALTDSRDGDSGVHGYTKMEYAIDSVVSKDGKGRDHLNQLVSGELLLDIPTYLMLDIALYCTGTSAREDRDRILDQFISQQPAFSSSPQNMQTDPARIDCLPFCLEWCIEVLYRGKQGIPSEIPVNGPHGIAGTYEVLCMLWRNMVLGLLSSNLLPGSNLAWAHRAKEQLGISATELLSAMVRMIMATALDEGATVHHLHPLVRARTGANSLQHLDANRLVRRFLHQLREANMLLLAQPESLAYLPCRLELPAEDAAKKIVSLREFAARQLQSSNDLPPLCEETAVVPLVLALHDPGDTDGSMDDISFSDEDEDEDDNWT</sequence>
<evidence type="ECO:0000259" key="2">
    <source>
        <dbReference type="Pfam" id="PF14420"/>
    </source>
</evidence>
<protein>
    <recommendedName>
        <fullName evidence="2">Clr5 domain-containing protein</fullName>
    </recommendedName>
</protein>
<name>A0A175VR78_9PEZI</name>
<organism evidence="3 4">
    <name type="scientific">Madurella mycetomatis</name>
    <dbReference type="NCBI Taxonomy" id="100816"/>
    <lineage>
        <taxon>Eukaryota</taxon>
        <taxon>Fungi</taxon>
        <taxon>Dikarya</taxon>
        <taxon>Ascomycota</taxon>
        <taxon>Pezizomycotina</taxon>
        <taxon>Sordariomycetes</taxon>
        <taxon>Sordariomycetidae</taxon>
        <taxon>Sordariales</taxon>
        <taxon>Sordariales incertae sedis</taxon>
        <taxon>Madurella</taxon>
    </lineage>
</organism>
<feature type="region of interest" description="Disordered" evidence="1">
    <location>
        <begin position="476"/>
        <end position="500"/>
    </location>
</feature>
<keyword evidence="4" id="KW-1185">Reference proteome</keyword>
<evidence type="ECO:0000313" key="4">
    <source>
        <dbReference type="Proteomes" id="UP000078237"/>
    </source>
</evidence>
<reference evidence="3 4" key="1">
    <citation type="journal article" date="2016" name="Genome Announc.">
        <title>Genome Sequence of Madurella mycetomatis mm55, Isolated from a Human Mycetoma Case in Sudan.</title>
        <authorList>
            <person name="Smit S."/>
            <person name="Derks M.F."/>
            <person name="Bervoets S."/>
            <person name="Fahal A."/>
            <person name="van Leeuwen W."/>
            <person name="van Belkum A."/>
            <person name="van de Sande W.W."/>
        </authorList>
    </citation>
    <scope>NUCLEOTIDE SEQUENCE [LARGE SCALE GENOMIC DNA]</scope>
    <source>
        <strain evidence="4">mm55</strain>
    </source>
</reference>
<dbReference type="EMBL" id="LCTW02000438">
    <property type="protein sequence ID" value="KXX73671.1"/>
    <property type="molecule type" value="Genomic_DNA"/>
</dbReference>
<feature type="compositionally biased region" description="Low complexity" evidence="1">
    <location>
        <begin position="75"/>
        <end position="85"/>
    </location>
</feature>
<dbReference type="Proteomes" id="UP000078237">
    <property type="component" value="Unassembled WGS sequence"/>
</dbReference>
<feature type="domain" description="Clr5" evidence="2">
    <location>
        <begin position="29"/>
        <end position="67"/>
    </location>
</feature>
<dbReference type="Pfam" id="PF14420">
    <property type="entry name" value="Clr5"/>
    <property type="match status" value="1"/>
</dbReference>